<protein>
    <submittedName>
        <fullName evidence="1">HAD family hydrolase</fullName>
        <ecNumber evidence="1">3.1.3.-</ecNumber>
    </submittedName>
</protein>
<organism evidence="1 2">
    <name type="scientific">Thermophilibacter provencensis</name>
    <dbReference type="NCBI Taxonomy" id="1852386"/>
    <lineage>
        <taxon>Bacteria</taxon>
        <taxon>Bacillati</taxon>
        <taxon>Actinomycetota</taxon>
        <taxon>Coriobacteriia</taxon>
        <taxon>Coriobacteriales</taxon>
        <taxon>Atopobiaceae</taxon>
        <taxon>Thermophilibacter</taxon>
    </lineage>
</organism>
<dbReference type="EMBL" id="JAUDEA010000013">
    <property type="protein sequence ID" value="MDM8271622.1"/>
    <property type="molecule type" value="Genomic_DNA"/>
</dbReference>
<keyword evidence="1" id="KW-0378">Hydrolase</keyword>
<evidence type="ECO:0000313" key="2">
    <source>
        <dbReference type="Proteomes" id="UP001529256"/>
    </source>
</evidence>
<proteinExistence type="predicted"/>
<dbReference type="PANTHER" id="PTHR10000:SF8">
    <property type="entry name" value="HAD SUPERFAMILY HYDROLASE-LIKE, TYPE 3"/>
    <property type="match status" value="1"/>
</dbReference>
<dbReference type="PANTHER" id="PTHR10000">
    <property type="entry name" value="PHOSPHOSERINE PHOSPHATASE"/>
    <property type="match status" value="1"/>
</dbReference>
<dbReference type="Gene3D" id="3.40.50.1000">
    <property type="entry name" value="HAD superfamily/HAD-like"/>
    <property type="match status" value="1"/>
</dbReference>
<reference evidence="1" key="1">
    <citation type="submission" date="2023-06" db="EMBL/GenBank/DDBJ databases">
        <title>Identification and characterization of horizontal gene transfer across gut microbiota members of farm animals based on homology search.</title>
        <authorList>
            <person name="Schwarzerova J."/>
            <person name="Nykrynova M."/>
            <person name="Jureckova K."/>
            <person name="Cejkova D."/>
            <person name="Rychlik I."/>
        </authorList>
    </citation>
    <scope>NUCLEOTIDE SEQUENCE</scope>
    <source>
        <strain evidence="1">153_Feed</strain>
    </source>
</reference>
<evidence type="ECO:0000313" key="1">
    <source>
        <dbReference type="EMBL" id="MDM8271622.1"/>
    </source>
</evidence>
<accession>A0ABT7V4U2</accession>
<gene>
    <name evidence="1" type="ORF">QUW25_08085</name>
</gene>
<name>A0ABT7V4U2_9ACTN</name>
<dbReference type="InterPro" id="IPR036412">
    <property type="entry name" value="HAD-like_sf"/>
</dbReference>
<dbReference type="RefSeq" id="WP_289511699.1">
    <property type="nucleotide sequence ID" value="NZ_JAUDEA010000013.1"/>
</dbReference>
<dbReference type="PROSITE" id="PS01228">
    <property type="entry name" value="COF_1"/>
    <property type="match status" value="1"/>
</dbReference>
<keyword evidence="2" id="KW-1185">Reference proteome</keyword>
<sequence>MIKLFACDLDGTLYNALHETDRAILTRIERAIAAGRHVAVATGRWSHSASELGFGELPMEVVCGNGAFVYGPGARLLRHVTIDPATLEELLDTFPTCCFTCIAPDGTFVRGTRDQHSAGYLAPSGLLGPLIARRMRRGLHSESFVFGQTTSDILSHEVCKVNCRVADPALEAEVDAFVSEHADTLVNASFDGSLFEITAAGVDKGEAVAWLAARLGYAEDEVAVYGDGGNDLVMLERFEHAYATRGGSEAAKRAAGNVIGSCAFHAVPRHIMATIRREGPLAQDEG</sequence>
<dbReference type="GO" id="GO:0016787">
    <property type="term" value="F:hydrolase activity"/>
    <property type="evidence" value="ECO:0007669"/>
    <property type="project" value="UniProtKB-KW"/>
</dbReference>
<reference evidence="1" key="2">
    <citation type="submission" date="2023-06" db="EMBL/GenBank/DDBJ databases">
        <authorList>
            <person name="Zeman M."/>
            <person name="Kubasova T."/>
            <person name="Jahodarova E."/>
            <person name="Nykrynova M."/>
            <person name="Rychlik I."/>
        </authorList>
    </citation>
    <scope>NUCLEOTIDE SEQUENCE</scope>
    <source>
        <strain evidence="1">153_Feed</strain>
    </source>
</reference>
<dbReference type="SUPFAM" id="SSF56784">
    <property type="entry name" value="HAD-like"/>
    <property type="match status" value="1"/>
</dbReference>
<dbReference type="EC" id="3.1.3.-" evidence="1"/>
<dbReference type="InterPro" id="IPR023214">
    <property type="entry name" value="HAD_sf"/>
</dbReference>
<dbReference type="Proteomes" id="UP001529256">
    <property type="component" value="Unassembled WGS sequence"/>
</dbReference>
<comment type="caution">
    <text evidence="1">The sequence shown here is derived from an EMBL/GenBank/DDBJ whole genome shotgun (WGS) entry which is preliminary data.</text>
</comment>
<dbReference type="Pfam" id="PF08282">
    <property type="entry name" value="Hydrolase_3"/>
    <property type="match status" value="1"/>
</dbReference>
<dbReference type="Gene3D" id="3.30.1240.10">
    <property type="match status" value="1"/>
</dbReference>